<comment type="subcellular location">
    <subcellularLocation>
        <location evidence="1">Cell membrane</location>
    </subcellularLocation>
</comment>
<organism evidence="10 11">
    <name type="scientific">Methanococcoides methylutens</name>
    <dbReference type="NCBI Taxonomy" id="2226"/>
    <lineage>
        <taxon>Archaea</taxon>
        <taxon>Methanobacteriati</taxon>
        <taxon>Methanobacteriota</taxon>
        <taxon>Stenosarchaea group</taxon>
        <taxon>Methanomicrobia</taxon>
        <taxon>Methanosarcinales</taxon>
        <taxon>Methanosarcinaceae</taxon>
        <taxon>Methanococcoides</taxon>
    </lineage>
</organism>
<feature type="transmembrane region" description="Helical" evidence="8">
    <location>
        <begin position="140"/>
        <end position="163"/>
    </location>
</feature>
<sequence>MNNQIVLENLKFMHEILFEQYKSQQEISLNMESKGTNIVIFSGVLIGLLISSFASLKGDVEFGNNLYLLISFSVISFVSSILFSLLVYISRFVSYEIDSDYFINECIKQESIDKIRATLSFDIGEKIDENYKINVKKRNYLSIAYLCFFAGTIFAMFFILMIFGKSI</sequence>
<keyword evidence="7 8" id="KW-0472">Membrane</keyword>
<evidence type="ECO:0000256" key="4">
    <source>
        <dbReference type="ARBA" id="ARBA00022741"/>
    </source>
</evidence>
<evidence type="ECO:0000313" key="10">
    <source>
        <dbReference type="EMBL" id="KGK98018.1"/>
    </source>
</evidence>
<protein>
    <recommendedName>
        <fullName evidence="9">Pycsar effector protein domain-containing protein</fullName>
    </recommendedName>
</protein>
<dbReference type="Pfam" id="PF18967">
    <property type="entry name" value="PycTM"/>
    <property type="match status" value="1"/>
</dbReference>
<gene>
    <name evidence="10" type="ORF">LI82_09735</name>
</gene>
<dbReference type="Proteomes" id="UP000029859">
    <property type="component" value="Unassembled WGS sequence"/>
</dbReference>
<keyword evidence="2" id="KW-1003">Cell membrane</keyword>
<feature type="domain" description="Pycsar effector protein" evidence="9">
    <location>
        <begin position="29"/>
        <end position="162"/>
    </location>
</feature>
<evidence type="ECO:0000256" key="1">
    <source>
        <dbReference type="ARBA" id="ARBA00004236"/>
    </source>
</evidence>
<feature type="transmembrane region" description="Helical" evidence="8">
    <location>
        <begin position="35"/>
        <end position="54"/>
    </location>
</feature>
<keyword evidence="5 8" id="KW-1133">Transmembrane helix</keyword>
<evidence type="ECO:0000256" key="5">
    <source>
        <dbReference type="ARBA" id="ARBA00022989"/>
    </source>
</evidence>
<evidence type="ECO:0000256" key="6">
    <source>
        <dbReference type="ARBA" id="ARBA00023118"/>
    </source>
</evidence>
<name>A0A099T1K9_METMT</name>
<feature type="transmembrane region" description="Helical" evidence="8">
    <location>
        <begin position="66"/>
        <end position="89"/>
    </location>
</feature>
<proteinExistence type="predicted"/>
<dbReference type="InterPro" id="IPR043760">
    <property type="entry name" value="PycTM_dom"/>
</dbReference>
<accession>A0A099T1K9</accession>
<evidence type="ECO:0000256" key="3">
    <source>
        <dbReference type="ARBA" id="ARBA00022692"/>
    </source>
</evidence>
<evidence type="ECO:0000256" key="8">
    <source>
        <dbReference type="SAM" id="Phobius"/>
    </source>
</evidence>
<evidence type="ECO:0000256" key="7">
    <source>
        <dbReference type="ARBA" id="ARBA00023136"/>
    </source>
</evidence>
<keyword evidence="3 8" id="KW-0812">Transmembrane</keyword>
<evidence type="ECO:0000256" key="2">
    <source>
        <dbReference type="ARBA" id="ARBA00022475"/>
    </source>
</evidence>
<keyword evidence="4" id="KW-0547">Nucleotide-binding</keyword>
<dbReference type="EMBL" id="JRHO01000014">
    <property type="protein sequence ID" value="KGK98018.1"/>
    <property type="molecule type" value="Genomic_DNA"/>
</dbReference>
<reference evidence="10 11" key="1">
    <citation type="submission" date="2014-09" db="EMBL/GenBank/DDBJ databases">
        <title>Draft genome sequence of an obligately methylotrophic methanogen, Methanococcoides methylutens, isolated from marine sediment.</title>
        <authorList>
            <person name="Guan Y."/>
            <person name="Ngugi D.K."/>
            <person name="Blom J."/>
            <person name="Ali S."/>
            <person name="Ferry J.G."/>
            <person name="Stingl U."/>
        </authorList>
    </citation>
    <scope>NUCLEOTIDE SEQUENCE [LARGE SCALE GENOMIC DNA]</scope>
    <source>
        <strain evidence="10 11">DSM 2657</strain>
    </source>
</reference>
<evidence type="ECO:0000259" key="9">
    <source>
        <dbReference type="Pfam" id="PF18967"/>
    </source>
</evidence>
<dbReference type="RefSeq" id="WP_048195227.1">
    <property type="nucleotide sequence ID" value="NZ_CAAGSM010000001.1"/>
</dbReference>
<comment type="caution">
    <text evidence="10">The sequence shown here is derived from an EMBL/GenBank/DDBJ whole genome shotgun (WGS) entry which is preliminary data.</text>
</comment>
<keyword evidence="11" id="KW-1185">Reference proteome</keyword>
<dbReference type="AlphaFoldDB" id="A0A099T1K9"/>
<evidence type="ECO:0000313" key="11">
    <source>
        <dbReference type="Proteomes" id="UP000029859"/>
    </source>
</evidence>
<keyword evidence="6" id="KW-0051">Antiviral defense</keyword>